<protein>
    <submittedName>
        <fullName evidence="2">Class I SAM-dependent methyltransferase</fullName>
    </submittedName>
</protein>
<dbReference type="Gene3D" id="3.40.50.150">
    <property type="entry name" value="Vaccinia Virus protein VP39"/>
    <property type="match status" value="1"/>
</dbReference>
<feature type="domain" description="Methyltransferase type 11" evidence="1">
    <location>
        <begin position="28"/>
        <end position="124"/>
    </location>
</feature>
<organism evidence="2 3">
    <name type="scientific">Kordia aestuariivivens</name>
    <dbReference type="NCBI Taxonomy" id="2759037"/>
    <lineage>
        <taxon>Bacteria</taxon>
        <taxon>Pseudomonadati</taxon>
        <taxon>Bacteroidota</taxon>
        <taxon>Flavobacteriia</taxon>
        <taxon>Flavobacteriales</taxon>
        <taxon>Flavobacteriaceae</taxon>
        <taxon>Kordia</taxon>
    </lineage>
</organism>
<dbReference type="EMBL" id="JACGWS010000013">
    <property type="protein sequence ID" value="MBC8756755.1"/>
    <property type="molecule type" value="Genomic_DNA"/>
</dbReference>
<comment type="caution">
    <text evidence="2">The sequence shown here is derived from an EMBL/GenBank/DDBJ whole genome shotgun (WGS) entry which is preliminary data.</text>
</comment>
<name>A0ABR7QDY5_9FLAO</name>
<dbReference type="GO" id="GO:0008168">
    <property type="term" value="F:methyltransferase activity"/>
    <property type="evidence" value="ECO:0007669"/>
    <property type="project" value="UniProtKB-KW"/>
</dbReference>
<dbReference type="InterPro" id="IPR013216">
    <property type="entry name" value="Methyltransf_11"/>
</dbReference>
<dbReference type="Pfam" id="PF08241">
    <property type="entry name" value="Methyltransf_11"/>
    <property type="match status" value="1"/>
</dbReference>
<dbReference type="RefSeq" id="WP_187563796.1">
    <property type="nucleotide sequence ID" value="NZ_JACGWS010000013.1"/>
</dbReference>
<keyword evidence="2" id="KW-0489">Methyltransferase</keyword>
<accession>A0ABR7QDY5</accession>
<reference evidence="2 3" key="1">
    <citation type="submission" date="2020-07" db="EMBL/GenBank/DDBJ databases">
        <title>Description of Kordia aestuariivivens sp. nov., isolated from a tidal flat.</title>
        <authorList>
            <person name="Park S."/>
            <person name="Yoon J.-H."/>
        </authorList>
    </citation>
    <scope>NUCLEOTIDE SEQUENCE [LARGE SCALE GENOMIC DNA]</scope>
    <source>
        <strain evidence="2 3">YSTF-M3</strain>
    </source>
</reference>
<evidence type="ECO:0000259" key="1">
    <source>
        <dbReference type="Pfam" id="PF08241"/>
    </source>
</evidence>
<sequence length="193" mass="22167">MIEILGNADIYLIDQILKGRYQANDLVLDAGCGSGRNLQYFHESGFQFYAIDTNSTHIENLKNRYPELEANFKVAPIEKIPFPENTFHHIICNAVLHFARSETHFKQLFAELVRVLKKEGSLFIRMTSDIGVEGKATHLQDGVYFLRDESERFLLTRSLLNELMETHQLSFLELVKSTNVNDLRSMSTLVLSK</sequence>
<keyword evidence="2" id="KW-0808">Transferase</keyword>
<dbReference type="CDD" id="cd02440">
    <property type="entry name" value="AdoMet_MTases"/>
    <property type="match status" value="1"/>
</dbReference>
<gene>
    <name evidence="2" type="ORF">H2O64_18925</name>
</gene>
<keyword evidence="3" id="KW-1185">Reference proteome</keyword>
<dbReference type="Proteomes" id="UP000619238">
    <property type="component" value="Unassembled WGS sequence"/>
</dbReference>
<evidence type="ECO:0000313" key="3">
    <source>
        <dbReference type="Proteomes" id="UP000619238"/>
    </source>
</evidence>
<dbReference type="SUPFAM" id="SSF53335">
    <property type="entry name" value="S-adenosyl-L-methionine-dependent methyltransferases"/>
    <property type="match status" value="1"/>
</dbReference>
<evidence type="ECO:0000313" key="2">
    <source>
        <dbReference type="EMBL" id="MBC8756755.1"/>
    </source>
</evidence>
<dbReference type="PANTHER" id="PTHR43861">
    <property type="entry name" value="TRANS-ACONITATE 2-METHYLTRANSFERASE-RELATED"/>
    <property type="match status" value="1"/>
</dbReference>
<proteinExistence type="predicted"/>
<dbReference type="InterPro" id="IPR029063">
    <property type="entry name" value="SAM-dependent_MTases_sf"/>
</dbReference>
<dbReference type="GO" id="GO:0032259">
    <property type="term" value="P:methylation"/>
    <property type="evidence" value="ECO:0007669"/>
    <property type="project" value="UniProtKB-KW"/>
</dbReference>